<keyword evidence="1" id="KW-0472">Membrane</keyword>
<comment type="caution">
    <text evidence="3">The sequence shown here is derived from an EMBL/GenBank/DDBJ whole genome shotgun (WGS) entry which is preliminary data.</text>
</comment>
<keyword evidence="4" id="KW-1185">Reference proteome</keyword>
<evidence type="ECO:0000313" key="4">
    <source>
        <dbReference type="Proteomes" id="UP001151071"/>
    </source>
</evidence>
<dbReference type="PANTHER" id="PTHR14969:SF13">
    <property type="entry name" value="AT30094P"/>
    <property type="match status" value="1"/>
</dbReference>
<reference evidence="3" key="1">
    <citation type="submission" date="2022-12" db="EMBL/GenBank/DDBJ databases">
        <title>Draft genome sequence of the thermophilic strain Brevibacillus thermoruber HT42, isolated from Los Humeros, Puebla, Mexico, with biotechnological potential.</title>
        <authorList>
            <person name="Lara Sanchez J."/>
            <person name="Solis Palacios R."/>
            <person name="Bustos Baena A.S."/>
            <person name="Ruz Baez A.E."/>
            <person name="Espinosa Luna G."/>
            <person name="Oliart Ros R.M."/>
        </authorList>
    </citation>
    <scope>NUCLEOTIDE SEQUENCE</scope>
    <source>
        <strain evidence="3">HT42</strain>
    </source>
</reference>
<dbReference type="InterPro" id="IPR036938">
    <property type="entry name" value="PAP2/HPO_sf"/>
</dbReference>
<keyword evidence="1" id="KW-1133">Transmembrane helix</keyword>
<dbReference type="CDD" id="cd03392">
    <property type="entry name" value="PAP2_like_2"/>
    <property type="match status" value="1"/>
</dbReference>
<feature type="transmembrane region" description="Helical" evidence="1">
    <location>
        <begin position="157"/>
        <end position="178"/>
    </location>
</feature>
<evidence type="ECO:0000256" key="1">
    <source>
        <dbReference type="SAM" id="Phobius"/>
    </source>
</evidence>
<keyword evidence="1" id="KW-0812">Transmembrane</keyword>
<proteinExistence type="predicted"/>
<dbReference type="AlphaFoldDB" id="A0A9X3TSZ6"/>
<evidence type="ECO:0000313" key="3">
    <source>
        <dbReference type="EMBL" id="MDA5110511.1"/>
    </source>
</evidence>
<feature type="transmembrane region" description="Helical" evidence="1">
    <location>
        <begin position="60"/>
        <end position="79"/>
    </location>
</feature>
<dbReference type="SUPFAM" id="SSF48317">
    <property type="entry name" value="Acid phosphatase/Vanadium-dependent haloperoxidase"/>
    <property type="match status" value="1"/>
</dbReference>
<feature type="transmembrane region" description="Helical" evidence="1">
    <location>
        <begin position="184"/>
        <end position="202"/>
    </location>
</feature>
<accession>A0A9X3TSZ6</accession>
<dbReference type="Pfam" id="PF01569">
    <property type="entry name" value="PAP2"/>
    <property type="match status" value="1"/>
</dbReference>
<dbReference type="SMART" id="SM00014">
    <property type="entry name" value="acidPPc"/>
    <property type="match status" value="1"/>
</dbReference>
<feature type="domain" description="Phosphatidic acid phosphatase type 2/haloperoxidase" evidence="2">
    <location>
        <begin position="86"/>
        <end position="199"/>
    </location>
</feature>
<name>A0A9X3TSZ6_9BACL</name>
<dbReference type="RefSeq" id="WP_271140803.1">
    <property type="nucleotide sequence ID" value="NZ_JAPYYP010000033.1"/>
</dbReference>
<dbReference type="EMBL" id="JAPYYP010000033">
    <property type="protein sequence ID" value="MDA5110511.1"/>
    <property type="molecule type" value="Genomic_DNA"/>
</dbReference>
<evidence type="ECO:0000259" key="2">
    <source>
        <dbReference type="SMART" id="SM00014"/>
    </source>
</evidence>
<dbReference type="PANTHER" id="PTHR14969">
    <property type="entry name" value="SPHINGOSINE-1-PHOSPHATE PHOSPHOHYDROLASE"/>
    <property type="match status" value="1"/>
</dbReference>
<dbReference type="InterPro" id="IPR000326">
    <property type="entry name" value="PAP2/HPO"/>
</dbReference>
<organism evidence="3 4">
    <name type="scientific">Brevibacillus thermoruber</name>
    <dbReference type="NCBI Taxonomy" id="33942"/>
    <lineage>
        <taxon>Bacteria</taxon>
        <taxon>Bacillati</taxon>
        <taxon>Bacillota</taxon>
        <taxon>Bacilli</taxon>
        <taxon>Bacillales</taxon>
        <taxon>Paenibacillaceae</taxon>
        <taxon>Brevibacillus</taxon>
    </lineage>
</organism>
<dbReference type="Gene3D" id="1.20.144.10">
    <property type="entry name" value="Phosphatidic acid phosphatase type 2/haloperoxidase"/>
    <property type="match status" value="2"/>
</dbReference>
<protein>
    <submittedName>
        <fullName evidence="3">Phosphatase PAP2 family protein</fullName>
    </submittedName>
</protein>
<dbReference type="Proteomes" id="UP001151071">
    <property type="component" value="Unassembled WGS sequence"/>
</dbReference>
<feature type="transmembrane region" description="Helical" evidence="1">
    <location>
        <begin position="7"/>
        <end position="26"/>
    </location>
</feature>
<sequence>MNRHLAGLLWGAGFFLILSLALIAMWRRDWFGSLDQAAFAAAAGMRSAPLTAAMTAVTQLGGGIVLAPLGLLAAALLFVNGYRSQAAAVLIALLGSELLNEGLKHWFARPRPIGFNLIERPDSYSFPSGHAMVSPPFYAMLAHLLRGRLADKAWSVYITPAGVLLIVLIAASRVYLGVHYLSDVLTGLCLGAFWYCLVRYGLEAWGSRPRPQTVGPVTPAQTE</sequence>
<gene>
    <name evidence="3" type="ORF">O3V59_19415</name>
</gene>